<reference evidence="1" key="1">
    <citation type="submission" date="2021-01" db="EMBL/GenBank/DDBJ databases">
        <authorList>
            <person name="Kaushik A."/>
        </authorList>
    </citation>
    <scope>NUCLEOTIDE SEQUENCE</scope>
    <source>
        <strain evidence="1">AG6-10EEA</strain>
    </source>
</reference>
<name>A0A8H3DKP7_9AGAM</name>
<accession>A0A8H3DKP7</accession>
<proteinExistence type="predicted"/>
<sequence>MPKLPFAALPSAPPPGSSHYTCNSLIIAKRVARNLEEPVRIKLDGWWKGNPFFDWYERHRHSRIQSMQLRKEKQAPFFHEYVTFKLSDGRCFRIDRRQLPEERSPMDCAVDKGVEAFDTIEQITDLEDSMYSPSERLIQFDFKAAIRLSLVVNRYNCYFYAQTMMFCTLCRVYKWEENDFWKNLIESNPRTPTKNNTFWRAPVQVLLGKLKDSRTSAMQEWGMQESDIGSLQKYLSDMIHTHSLRVEQYKFVLKCSAEDVERDIKMGMDEIWSRWSKW</sequence>
<organism evidence="1 2">
    <name type="scientific">Rhizoctonia solani</name>
    <dbReference type="NCBI Taxonomy" id="456999"/>
    <lineage>
        <taxon>Eukaryota</taxon>
        <taxon>Fungi</taxon>
        <taxon>Dikarya</taxon>
        <taxon>Basidiomycota</taxon>
        <taxon>Agaricomycotina</taxon>
        <taxon>Agaricomycetes</taxon>
        <taxon>Cantharellales</taxon>
        <taxon>Ceratobasidiaceae</taxon>
        <taxon>Rhizoctonia</taxon>
    </lineage>
</organism>
<dbReference type="Proteomes" id="UP000663853">
    <property type="component" value="Unassembled WGS sequence"/>
</dbReference>
<evidence type="ECO:0000313" key="1">
    <source>
        <dbReference type="EMBL" id="CAE6534962.1"/>
    </source>
</evidence>
<dbReference type="AlphaFoldDB" id="A0A8H3DKP7"/>
<comment type="caution">
    <text evidence="1">The sequence shown here is derived from an EMBL/GenBank/DDBJ whole genome shotgun (WGS) entry which is preliminary data.</text>
</comment>
<dbReference type="EMBL" id="CAJMXA010004117">
    <property type="protein sequence ID" value="CAE6534962.1"/>
    <property type="molecule type" value="Genomic_DNA"/>
</dbReference>
<gene>
    <name evidence="1" type="ORF">RDB_LOCUS176263</name>
</gene>
<evidence type="ECO:0000313" key="2">
    <source>
        <dbReference type="Proteomes" id="UP000663853"/>
    </source>
</evidence>
<protein>
    <submittedName>
        <fullName evidence="1">Uncharacterized protein</fullName>
    </submittedName>
</protein>